<feature type="compositionally biased region" description="Basic residues" evidence="5">
    <location>
        <begin position="462"/>
        <end position="493"/>
    </location>
</feature>
<proteinExistence type="predicted"/>
<feature type="compositionally biased region" description="Polar residues" evidence="5">
    <location>
        <begin position="354"/>
        <end position="365"/>
    </location>
</feature>
<evidence type="ECO:0000256" key="2">
    <source>
        <dbReference type="ARBA" id="ARBA00023015"/>
    </source>
</evidence>
<feature type="region of interest" description="Disordered" evidence="5">
    <location>
        <begin position="703"/>
        <end position="727"/>
    </location>
</feature>
<feature type="region of interest" description="Disordered" evidence="5">
    <location>
        <begin position="800"/>
        <end position="835"/>
    </location>
</feature>
<accession>A0A0M3IYP9</accession>
<feature type="region of interest" description="Disordered" evidence="5">
    <location>
        <begin position="654"/>
        <end position="681"/>
    </location>
</feature>
<feature type="region of interest" description="Disordered" evidence="5">
    <location>
        <begin position="875"/>
        <end position="913"/>
    </location>
</feature>
<dbReference type="Pfam" id="PF07524">
    <property type="entry name" value="Bromo_TP"/>
    <property type="match status" value="1"/>
</dbReference>
<dbReference type="GO" id="GO:0046982">
    <property type="term" value="F:protein heterodimerization activity"/>
    <property type="evidence" value="ECO:0007669"/>
    <property type="project" value="InterPro"/>
</dbReference>
<feature type="compositionally biased region" description="Gly residues" evidence="5">
    <location>
        <begin position="440"/>
        <end position="460"/>
    </location>
</feature>
<feature type="domain" description="Bromodomain associated" evidence="6">
    <location>
        <begin position="12"/>
        <end position="88"/>
    </location>
</feature>
<dbReference type="InterPro" id="IPR006565">
    <property type="entry name" value="BTP"/>
</dbReference>
<evidence type="ECO:0000256" key="1">
    <source>
        <dbReference type="ARBA" id="ARBA00004123"/>
    </source>
</evidence>
<evidence type="ECO:0000256" key="5">
    <source>
        <dbReference type="SAM" id="MobiDB-lite"/>
    </source>
</evidence>
<dbReference type="SMART" id="SM00576">
    <property type="entry name" value="BTP"/>
    <property type="match status" value="1"/>
</dbReference>
<evidence type="ECO:0000313" key="9">
    <source>
        <dbReference type="WBParaSite" id="ASIM_0000037801-mRNA-1"/>
    </source>
</evidence>
<reference evidence="7 8" key="2">
    <citation type="submission" date="2018-11" db="EMBL/GenBank/DDBJ databases">
        <authorList>
            <consortium name="Pathogen Informatics"/>
        </authorList>
    </citation>
    <scope>NUCLEOTIDE SEQUENCE [LARGE SCALE GENOMIC DNA]</scope>
</reference>
<feature type="compositionally biased region" description="Basic and acidic residues" evidence="5">
    <location>
        <begin position="704"/>
        <end position="717"/>
    </location>
</feature>
<feature type="compositionally biased region" description="Gly residues" evidence="5">
    <location>
        <begin position="800"/>
        <end position="811"/>
    </location>
</feature>
<dbReference type="OrthoDB" id="436852at2759"/>
<feature type="compositionally biased region" description="Polar residues" evidence="5">
    <location>
        <begin position="183"/>
        <end position="193"/>
    </location>
</feature>
<dbReference type="GO" id="GO:0002039">
    <property type="term" value="F:p53 binding"/>
    <property type="evidence" value="ECO:0007669"/>
    <property type="project" value="TreeGrafter"/>
</dbReference>
<evidence type="ECO:0000256" key="3">
    <source>
        <dbReference type="ARBA" id="ARBA00023163"/>
    </source>
</evidence>
<organism evidence="9">
    <name type="scientific">Anisakis simplex</name>
    <name type="common">Herring worm</name>
    <dbReference type="NCBI Taxonomy" id="6269"/>
    <lineage>
        <taxon>Eukaryota</taxon>
        <taxon>Metazoa</taxon>
        <taxon>Ecdysozoa</taxon>
        <taxon>Nematoda</taxon>
        <taxon>Chromadorea</taxon>
        <taxon>Rhabditida</taxon>
        <taxon>Spirurina</taxon>
        <taxon>Ascaridomorpha</taxon>
        <taxon>Ascaridoidea</taxon>
        <taxon>Anisakidae</taxon>
        <taxon>Anisakis</taxon>
        <taxon>Anisakis simplex complex</taxon>
    </lineage>
</organism>
<feature type="compositionally biased region" description="Basic and acidic residues" evidence="5">
    <location>
        <begin position="812"/>
        <end position="833"/>
    </location>
</feature>
<comment type="subcellular location">
    <subcellularLocation>
        <location evidence="1">Nucleus</location>
    </subcellularLocation>
</comment>
<dbReference type="GO" id="GO:0005669">
    <property type="term" value="C:transcription factor TFIID complex"/>
    <property type="evidence" value="ECO:0007669"/>
    <property type="project" value="TreeGrafter"/>
</dbReference>
<feature type="region of interest" description="Disordered" evidence="5">
    <location>
        <begin position="248"/>
        <end position="288"/>
    </location>
</feature>
<dbReference type="EMBL" id="UYRR01000137">
    <property type="protein sequence ID" value="VDK17552.1"/>
    <property type="molecule type" value="Genomic_DNA"/>
</dbReference>
<feature type="compositionally biased region" description="Low complexity" evidence="5">
    <location>
        <begin position="331"/>
        <end position="353"/>
    </location>
</feature>
<feature type="compositionally biased region" description="Low complexity" evidence="5">
    <location>
        <begin position="172"/>
        <end position="182"/>
    </location>
</feature>
<evidence type="ECO:0000259" key="6">
    <source>
        <dbReference type="SMART" id="SM00576"/>
    </source>
</evidence>
<evidence type="ECO:0000313" key="8">
    <source>
        <dbReference type="Proteomes" id="UP000267096"/>
    </source>
</evidence>
<dbReference type="Proteomes" id="UP000267096">
    <property type="component" value="Unassembled WGS sequence"/>
</dbReference>
<reference evidence="9" key="1">
    <citation type="submission" date="2017-02" db="UniProtKB">
        <authorList>
            <consortium name="WormBaseParasite"/>
        </authorList>
    </citation>
    <scope>IDENTIFICATION</scope>
</reference>
<name>A0A0M3IYP9_ANISI</name>
<keyword evidence="2" id="KW-0805">Transcription regulation</keyword>
<feature type="region of interest" description="Disordered" evidence="5">
    <location>
        <begin position="170"/>
        <end position="220"/>
    </location>
</feature>
<feature type="compositionally biased region" description="Low complexity" evidence="5">
    <location>
        <begin position="254"/>
        <end position="286"/>
    </location>
</feature>
<feature type="compositionally biased region" description="Low complexity" evidence="5">
    <location>
        <begin position="882"/>
        <end position="892"/>
    </location>
</feature>
<keyword evidence="8" id="KW-1185">Reference proteome</keyword>
<dbReference type="WBParaSite" id="ASIM_0000037801-mRNA-1">
    <property type="protein sequence ID" value="ASIM_0000037801-mRNA-1"/>
    <property type="gene ID" value="ASIM_0000037801"/>
</dbReference>
<dbReference type="PANTHER" id="PTHR46452">
    <property type="entry name" value="TRANSCRIPTION INITIATION FACTOR TFIID SUBUNIT 3"/>
    <property type="match status" value="1"/>
</dbReference>
<keyword evidence="3" id="KW-0804">Transcription</keyword>
<dbReference type="PANTHER" id="PTHR46452:SF1">
    <property type="entry name" value="TRANSCRIPTION INITIATION FACTOR TFIID SUBUNIT 3"/>
    <property type="match status" value="1"/>
</dbReference>
<keyword evidence="4" id="KW-0539">Nucleus</keyword>
<feature type="region of interest" description="Disordered" evidence="5">
    <location>
        <begin position="434"/>
        <end position="500"/>
    </location>
</feature>
<feature type="region of interest" description="Disordered" evidence="5">
    <location>
        <begin position="326"/>
        <end position="366"/>
    </location>
</feature>
<dbReference type="InterPro" id="IPR009072">
    <property type="entry name" value="Histone-fold"/>
</dbReference>
<feature type="compositionally biased region" description="Low complexity" evidence="5">
    <location>
        <begin position="203"/>
        <end position="218"/>
    </location>
</feature>
<dbReference type="Gene3D" id="1.10.20.10">
    <property type="entry name" value="Histone, subunit A"/>
    <property type="match status" value="1"/>
</dbReference>
<protein>
    <submittedName>
        <fullName evidence="9">BTP domain-containing protein</fullName>
    </submittedName>
</protein>
<dbReference type="GO" id="GO:0045944">
    <property type="term" value="P:positive regulation of transcription by RNA polymerase II"/>
    <property type="evidence" value="ECO:0007669"/>
    <property type="project" value="TreeGrafter"/>
</dbReference>
<evidence type="ECO:0000313" key="7">
    <source>
        <dbReference type="EMBL" id="VDK17552.1"/>
    </source>
</evidence>
<gene>
    <name evidence="7" type="ORF">ASIM_LOCUS282</name>
</gene>
<dbReference type="AlphaFoldDB" id="A0A0M3IYP9"/>
<sequence>MGSTTNRLDPVEDYARLLMQQATARILENTGFAQAGERALTTLTDITRFMMQKLWIDAKQFAEHAGRIEPNFTDAHMVFENLQFNVTELHDYLQQTYSIPPKRKVPQFPVQLESSSSSLYDPVSERELAERSEDIPRFMPPIHPEWCSNAVSPCSSLPITSVCDATQKSNLEETNSENSNETMMQQQQSTASDNNKDENGMQQTNNQRGSSRSSTSSSKCRVAFPDFSGLTAKDLGLIRQKRSSFASLQNAEPSGISSSANISSVHSNDNINTDHNANTNNKDTTTSPVTINTVKLKHRKAVNHIINIANKDDTSNTSNNAEKLYHHHQQTKLTVSQQQQQQSVSTSNVNDNSANQPSTSTNTEAVSMVRSKEVISSQLKLESDETQSENNFPVRRASGMFGMPPSAVVMHHHQHHHAALGGARMVSTASDSNLLRTAGTGSGAGSGGGGGGASDDGGSPGKSKKKKAKKLHDKEKKEKHKSKDKSHKEKRKQQQQQQEIGGCSLNATASCSSSISSSSCSVFGMNTTQATSTISTSYLQVASAASLVTAAAAAATGKQLISTSRQQFQLHDDLPLSAALVAARGGAGAEPCAVPGTSMNTSCWLDNATIPKSESVRLDVSQAVDEKPSIGCAASSSGLVTKFHVSSTSSSHKAAAALKSPSNNTNEVRRQTHSTKISVSSEQESCSKKSIVAIVAKVVIEGSDSSRSERKAKDSDKGCNSAQRGIRKANGDELGLLSAEGLDSAKRRKQQEGASLGVAGSSEYSCSSATASASAAGIARKTKANPREVLATAAAGKVVGTGTGTGNGAGTGRDKEVKRKTFGERAASEESAKHNANVLKLKFHPSASNLQQHNTHNNNETPKITVKLSRTSDAQQNKDLTALSSSSKAAASEVTMRSQNESQEKEKGDEVVSEAQLNSIEEALMGRLSPKTWEDEGRGEGELVLVVDGKEKSTDGVITASGGVVKKRKHKRVSGLSFDRLIG</sequence>
<evidence type="ECO:0000256" key="4">
    <source>
        <dbReference type="ARBA" id="ARBA00023242"/>
    </source>
</evidence>